<sequence length="136" mass="15491">MTSNSDKPDITIPIEEVPDQNKNKTILEIVCSPKLKHVATLDEDSNISFWSIVGQEESLTNVNSIHINNIRTKETGEKIFAISDNKHVAISLNRVVPYNFKIFNFETEEIPLTFPDRQKEIDFLFFIDNGNIVVGN</sequence>
<protein>
    <recommendedName>
        <fullName evidence="3">WD40-repeat-containing domain protein</fullName>
    </recommendedName>
</protein>
<dbReference type="OrthoDB" id="2433422at2759"/>
<proteinExistence type="predicted"/>
<evidence type="ECO:0000313" key="1">
    <source>
        <dbReference type="EMBL" id="RIB02717.1"/>
    </source>
</evidence>
<accession>A0A397U104</accession>
<dbReference type="InterPro" id="IPR036322">
    <property type="entry name" value="WD40_repeat_dom_sf"/>
</dbReference>
<reference evidence="1 2" key="1">
    <citation type="submission" date="2018-06" db="EMBL/GenBank/DDBJ databases">
        <title>Comparative genomics reveals the genomic features of Rhizophagus irregularis, R. cerebriforme, R. diaphanum and Gigaspora rosea, and their symbiotic lifestyle signature.</title>
        <authorList>
            <person name="Morin E."/>
            <person name="San Clemente H."/>
            <person name="Chen E.C.H."/>
            <person name="De La Providencia I."/>
            <person name="Hainaut M."/>
            <person name="Kuo A."/>
            <person name="Kohler A."/>
            <person name="Murat C."/>
            <person name="Tang N."/>
            <person name="Roy S."/>
            <person name="Loubradou J."/>
            <person name="Henrissat B."/>
            <person name="Grigoriev I.V."/>
            <person name="Corradi N."/>
            <person name="Roux C."/>
            <person name="Martin F.M."/>
        </authorList>
    </citation>
    <scope>NUCLEOTIDE SEQUENCE [LARGE SCALE GENOMIC DNA]</scope>
    <source>
        <strain evidence="1 2">DAOM 194757</strain>
    </source>
</reference>
<dbReference type="Proteomes" id="UP000266673">
    <property type="component" value="Unassembled WGS sequence"/>
</dbReference>
<dbReference type="AlphaFoldDB" id="A0A397U104"/>
<comment type="caution">
    <text evidence="1">The sequence shown here is derived from an EMBL/GenBank/DDBJ whole genome shotgun (WGS) entry which is preliminary data.</text>
</comment>
<name>A0A397U104_9GLOM</name>
<gene>
    <name evidence="1" type="ORF">C2G38_853007</name>
</gene>
<evidence type="ECO:0000313" key="2">
    <source>
        <dbReference type="Proteomes" id="UP000266673"/>
    </source>
</evidence>
<dbReference type="EMBL" id="QKWP01002613">
    <property type="protein sequence ID" value="RIB02717.1"/>
    <property type="molecule type" value="Genomic_DNA"/>
</dbReference>
<evidence type="ECO:0008006" key="3">
    <source>
        <dbReference type="Google" id="ProtNLM"/>
    </source>
</evidence>
<organism evidence="1 2">
    <name type="scientific">Gigaspora rosea</name>
    <dbReference type="NCBI Taxonomy" id="44941"/>
    <lineage>
        <taxon>Eukaryota</taxon>
        <taxon>Fungi</taxon>
        <taxon>Fungi incertae sedis</taxon>
        <taxon>Mucoromycota</taxon>
        <taxon>Glomeromycotina</taxon>
        <taxon>Glomeromycetes</taxon>
        <taxon>Diversisporales</taxon>
        <taxon>Gigasporaceae</taxon>
        <taxon>Gigaspora</taxon>
    </lineage>
</organism>
<dbReference type="SUPFAM" id="SSF50978">
    <property type="entry name" value="WD40 repeat-like"/>
    <property type="match status" value="1"/>
</dbReference>
<keyword evidence="2" id="KW-1185">Reference proteome</keyword>